<evidence type="ECO:0000256" key="5">
    <source>
        <dbReference type="ARBA" id="ARBA00023136"/>
    </source>
</evidence>
<gene>
    <name evidence="9" type="ORF">PsYK624_027430</name>
</gene>
<feature type="transmembrane region" description="Helical" evidence="6">
    <location>
        <begin position="135"/>
        <end position="154"/>
    </location>
</feature>
<keyword evidence="6" id="KW-1133">Transmembrane helix</keyword>
<reference evidence="9 10" key="1">
    <citation type="submission" date="2021-08" db="EMBL/GenBank/DDBJ databases">
        <title>Draft Genome Sequence of Phanerochaete sordida strain YK-624.</title>
        <authorList>
            <person name="Mori T."/>
            <person name="Dohra H."/>
            <person name="Suzuki T."/>
            <person name="Kawagishi H."/>
            <person name="Hirai H."/>
        </authorList>
    </citation>
    <scope>NUCLEOTIDE SEQUENCE [LARGE SCALE GENOMIC DNA]</scope>
    <source>
        <strain evidence="9 10">YK-624</strain>
    </source>
</reference>
<dbReference type="OrthoDB" id="1461976at2759"/>
<evidence type="ECO:0000256" key="2">
    <source>
        <dbReference type="ARBA" id="ARBA00005189"/>
    </source>
</evidence>
<organism evidence="9 10">
    <name type="scientific">Phanerochaete sordida</name>
    <dbReference type="NCBI Taxonomy" id="48140"/>
    <lineage>
        <taxon>Eukaryota</taxon>
        <taxon>Fungi</taxon>
        <taxon>Dikarya</taxon>
        <taxon>Basidiomycota</taxon>
        <taxon>Agaricomycotina</taxon>
        <taxon>Agaricomycetes</taxon>
        <taxon>Polyporales</taxon>
        <taxon>Phanerochaetaceae</taxon>
        <taxon>Phanerochaete</taxon>
    </lineage>
</organism>
<keyword evidence="5 6" id="KW-0472">Membrane</keyword>
<dbReference type="InterPro" id="IPR021863">
    <property type="entry name" value="FAS_N"/>
</dbReference>
<evidence type="ECO:0000259" key="7">
    <source>
        <dbReference type="Pfam" id="PF00487"/>
    </source>
</evidence>
<dbReference type="GO" id="GO:0016717">
    <property type="term" value="F:oxidoreductase activity, acting on paired donors, with oxidation of a pair of donors resulting in the reduction of molecular oxygen to two molecules of water"/>
    <property type="evidence" value="ECO:0007669"/>
    <property type="project" value="InterPro"/>
</dbReference>
<protein>
    <submittedName>
        <fullName evidence="9">Fatty acid desaturase-domain-containing protein</fullName>
    </submittedName>
</protein>
<comment type="similarity">
    <text evidence="3">Belongs to the fatty acid desaturase type 1 family.</text>
</comment>
<dbReference type="InterPro" id="IPR005804">
    <property type="entry name" value="FA_desaturase_dom"/>
</dbReference>
<keyword evidence="10" id="KW-1185">Reference proteome</keyword>
<dbReference type="EMBL" id="BPQB01000004">
    <property type="protein sequence ID" value="GJE86662.1"/>
    <property type="molecule type" value="Genomic_DNA"/>
</dbReference>
<feature type="transmembrane region" description="Helical" evidence="6">
    <location>
        <begin position="105"/>
        <end position="123"/>
    </location>
</feature>
<dbReference type="GO" id="GO:0016020">
    <property type="term" value="C:membrane"/>
    <property type="evidence" value="ECO:0007669"/>
    <property type="project" value="UniProtKB-SubCell"/>
</dbReference>
<name>A0A9P3G0E6_9APHY</name>
<sequence length="429" mass="49326">MGPAAAPLPKLLHHILHNASEYEERLARPFVPPTVSLKDIRDSVPKHLLRRDPWRSSAYIVRDVILCGALFLYASRIDVLAKTGLYGVLPHTAAWQVGMLKSMLWLNYLWWQGLVFASFFCLAHELGHEALYNSWYANNIAGFILSTFILLPFYSWKATHNAHHKAVGSMERDENYVPHLRNRYQLPSGEKATKADYAEAFEETPFVTLWRMIMMQTFGWWFYLSANAMGSEMYPQGTNHFSPYSPLFNDKQRRGILMSDIGLIAMLSVLRWFAVRCGLSYFMLAYFIPYMLCNHWIVMCTFLHHSDPSIPHYRKGAWTYVRGIIATVDRPLLGWMGRFFLHNVSHDHIAHHFFPGTPFYNQPAITAAVRGVLKGDYNYDSTNSFYALYRSFSECVFVEEEGDIVFYKNARGEAARAVDEAALGAKTEI</sequence>
<comment type="subcellular location">
    <subcellularLocation>
        <location evidence="1">Membrane</location>
    </subcellularLocation>
</comment>
<evidence type="ECO:0000256" key="6">
    <source>
        <dbReference type="SAM" id="Phobius"/>
    </source>
</evidence>
<dbReference type="Pfam" id="PF00487">
    <property type="entry name" value="FA_desaturase"/>
    <property type="match status" value="1"/>
</dbReference>
<keyword evidence="6" id="KW-0812">Transmembrane</keyword>
<proteinExistence type="inferred from homology"/>
<evidence type="ECO:0000259" key="8">
    <source>
        <dbReference type="Pfam" id="PF11960"/>
    </source>
</evidence>
<evidence type="ECO:0000256" key="1">
    <source>
        <dbReference type="ARBA" id="ARBA00004370"/>
    </source>
</evidence>
<accession>A0A9P3G0E6</accession>
<dbReference type="InterPro" id="IPR012171">
    <property type="entry name" value="Fatty_acid_desaturase"/>
</dbReference>
<dbReference type="GO" id="GO:0006629">
    <property type="term" value="P:lipid metabolic process"/>
    <property type="evidence" value="ECO:0007669"/>
    <property type="project" value="InterPro"/>
</dbReference>
<evidence type="ECO:0000256" key="3">
    <source>
        <dbReference type="ARBA" id="ARBA00009295"/>
    </source>
</evidence>
<feature type="transmembrane region" description="Helical" evidence="6">
    <location>
        <begin position="280"/>
        <end position="304"/>
    </location>
</feature>
<evidence type="ECO:0000256" key="4">
    <source>
        <dbReference type="ARBA" id="ARBA00023002"/>
    </source>
</evidence>
<dbReference type="AlphaFoldDB" id="A0A9P3G0E6"/>
<keyword evidence="4" id="KW-0560">Oxidoreductase</keyword>
<feature type="transmembrane region" description="Helical" evidence="6">
    <location>
        <begin position="206"/>
        <end position="224"/>
    </location>
</feature>
<comment type="pathway">
    <text evidence="2">Lipid metabolism.</text>
</comment>
<dbReference type="Pfam" id="PF11960">
    <property type="entry name" value="DUF3474"/>
    <property type="match status" value="1"/>
</dbReference>
<evidence type="ECO:0000313" key="10">
    <source>
        <dbReference type="Proteomes" id="UP000703269"/>
    </source>
</evidence>
<dbReference type="PANTHER" id="PTHR32100">
    <property type="entry name" value="OMEGA-6 FATTY ACID DESATURASE, CHLOROPLASTIC"/>
    <property type="match status" value="1"/>
</dbReference>
<comment type="caution">
    <text evidence="9">The sequence shown here is derived from an EMBL/GenBank/DDBJ whole genome shotgun (WGS) entry which is preliminary data.</text>
</comment>
<feature type="domain" description="Fatty acid desaturase N-terminal" evidence="8">
    <location>
        <begin position="26"/>
        <end position="67"/>
    </location>
</feature>
<feature type="domain" description="Fatty acid desaturase" evidence="7">
    <location>
        <begin position="105"/>
        <end position="375"/>
    </location>
</feature>
<dbReference type="Proteomes" id="UP000703269">
    <property type="component" value="Unassembled WGS sequence"/>
</dbReference>
<evidence type="ECO:0000313" key="9">
    <source>
        <dbReference type="EMBL" id="GJE86662.1"/>
    </source>
</evidence>